<evidence type="ECO:0000313" key="3">
    <source>
        <dbReference type="Proteomes" id="UP000663829"/>
    </source>
</evidence>
<dbReference type="SUPFAM" id="SSF48452">
    <property type="entry name" value="TPR-like"/>
    <property type="match status" value="1"/>
</dbReference>
<proteinExistence type="predicted"/>
<dbReference type="InterPro" id="IPR011990">
    <property type="entry name" value="TPR-like_helical_dom_sf"/>
</dbReference>
<accession>A0A815HAA7</accession>
<dbReference type="SUPFAM" id="SSF56399">
    <property type="entry name" value="ADP-ribosylation"/>
    <property type="match status" value="1"/>
</dbReference>
<evidence type="ECO:0000313" key="1">
    <source>
        <dbReference type="EMBL" id="CAF1349471.1"/>
    </source>
</evidence>
<name>A0A815HAA7_9BILA</name>
<comment type="caution">
    <text evidence="1">The sequence shown here is derived from an EMBL/GenBank/DDBJ whole genome shotgun (WGS) entry which is preliminary data.</text>
</comment>
<dbReference type="EMBL" id="CAJOBC010063570">
    <property type="protein sequence ID" value="CAF4218152.1"/>
    <property type="molecule type" value="Genomic_DNA"/>
</dbReference>
<sequence>MNDMDQAKNDFLRLWRKSYSEDTEQPKYAYEFEKCFRPSKTILWCTRHVVPVELEIRVEPRKMSLPYADVRQLSFYCADEEVFIMMGTIFQVNDVHYSDSENIWIIRLSLCGEDDPRSLKDMIDYIKYEIKDTVDLITLADFFIKIGEYYMAKEYYRKYENQLSINDPNMKRVWQGLSIIADIQGNYFISMEDYSKAHVCSSEQFDIC</sequence>
<dbReference type="EMBL" id="CAJNOQ010014834">
    <property type="protein sequence ID" value="CAF1349471.1"/>
    <property type="molecule type" value="Genomic_DNA"/>
</dbReference>
<dbReference type="Proteomes" id="UP000663829">
    <property type="component" value="Unassembled WGS sequence"/>
</dbReference>
<dbReference type="AlphaFoldDB" id="A0A815HAA7"/>
<dbReference type="Proteomes" id="UP000681722">
    <property type="component" value="Unassembled WGS sequence"/>
</dbReference>
<evidence type="ECO:0000313" key="2">
    <source>
        <dbReference type="EMBL" id="CAF4218152.1"/>
    </source>
</evidence>
<reference evidence="1" key="1">
    <citation type="submission" date="2021-02" db="EMBL/GenBank/DDBJ databases">
        <authorList>
            <person name="Nowell W R."/>
        </authorList>
    </citation>
    <scope>NUCLEOTIDE SEQUENCE</scope>
</reference>
<keyword evidence="3" id="KW-1185">Reference proteome</keyword>
<protein>
    <submittedName>
        <fullName evidence="1">Uncharacterized protein</fullName>
    </submittedName>
</protein>
<gene>
    <name evidence="1" type="ORF">GPM918_LOCUS30832</name>
    <name evidence="2" type="ORF">SRO942_LOCUS31460</name>
</gene>
<organism evidence="1 3">
    <name type="scientific">Didymodactylos carnosus</name>
    <dbReference type="NCBI Taxonomy" id="1234261"/>
    <lineage>
        <taxon>Eukaryota</taxon>
        <taxon>Metazoa</taxon>
        <taxon>Spiralia</taxon>
        <taxon>Gnathifera</taxon>
        <taxon>Rotifera</taxon>
        <taxon>Eurotatoria</taxon>
        <taxon>Bdelloidea</taxon>
        <taxon>Philodinida</taxon>
        <taxon>Philodinidae</taxon>
        <taxon>Didymodactylos</taxon>
    </lineage>
</organism>